<organism evidence="1 3">
    <name type="scientific">Catenibacterium mitsuokai</name>
    <dbReference type="NCBI Taxonomy" id="100886"/>
    <lineage>
        <taxon>Bacteria</taxon>
        <taxon>Bacillati</taxon>
        <taxon>Bacillota</taxon>
        <taxon>Erysipelotrichia</taxon>
        <taxon>Erysipelotrichales</taxon>
        <taxon>Coprobacillaceae</taxon>
        <taxon>Catenibacterium</taxon>
    </lineage>
</organism>
<evidence type="ECO:0000313" key="1">
    <source>
        <dbReference type="EMBL" id="MBV3382375.1"/>
    </source>
</evidence>
<dbReference type="GO" id="GO:0070573">
    <property type="term" value="F:metallodipeptidase activity"/>
    <property type="evidence" value="ECO:0007669"/>
    <property type="project" value="InterPro"/>
</dbReference>
<accession>A0AAW4MUP4</accession>
<dbReference type="PANTHER" id="PTHR10443">
    <property type="entry name" value="MICROSOMAL DIPEPTIDASE"/>
    <property type="match status" value="1"/>
</dbReference>
<protein>
    <submittedName>
        <fullName evidence="1">Dipeptidase</fullName>
    </submittedName>
</protein>
<dbReference type="SUPFAM" id="SSF51556">
    <property type="entry name" value="Metallo-dependent hydrolases"/>
    <property type="match status" value="1"/>
</dbReference>
<gene>
    <name evidence="1" type="ORF">KSV97_03830</name>
    <name evidence="2" type="ORF">KSW06_04175</name>
</gene>
<evidence type="ECO:0000313" key="4">
    <source>
        <dbReference type="Proteomes" id="UP001197492"/>
    </source>
</evidence>
<dbReference type="GO" id="GO:0006508">
    <property type="term" value="P:proteolysis"/>
    <property type="evidence" value="ECO:0007669"/>
    <property type="project" value="InterPro"/>
</dbReference>
<dbReference type="Gene3D" id="3.20.20.140">
    <property type="entry name" value="Metal-dependent hydrolases"/>
    <property type="match status" value="1"/>
</dbReference>
<dbReference type="PROSITE" id="PS51365">
    <property type="entry name" value="RENAL_DIPEPTIDASE_2"/>
    <property type="match status" value="1"/>
</dbReference>
<evidence type="ECO:0000313" key="2">
    <source>
        <dbReference type="EMBL" id="MBV3392465.1"/>
    </source>
</evidence>
<dbReference type="CDD" id="cd01301">
    <property type="entry name" value="rDP_like"/>
    <property type="match status" value="1"/>
</dbReference>
<proteinExistence type="predicted"/>
<dbReference type="InterPro" id="IPR032466">
    <property type="entry name" value="Metal_Hydrolase"/>
</dbReference>
<dbReference type="EMBL" id="JAHOEL010000018">
    <property type="protein sequence ID" value="MBV3392465.1"/>
    <property type="molecule type" value="Genomic_DNA"/>
</dbReference>
<dbReference type="PANTHER" id="PTHR10443:SF12">
    <property type="entry name" value="DIPEPTIDASE"/>
    <property type="match status" value="1"/>
</dbReference>
<sequence>MKVVDMHCDTLYEMEKNHLSLSENNLNIDIKKMEEGDYLLQNFAIFTELKETADPVDHVMKCIDYFYQEMRKNKDKIQPVTTYDEIMDNTHNGVMSALLTIEEGAVIHEDLSYLRNYYRLGVRMVALSWNHINGLTYPNFDMNDDTHGYHTCDDEHGLTDAGKAYIKEMEDLGMIIDVSHMSDKCFYDVLDIVKKPFVASHSNARAVCPHARNMSDDMILKLAHRGGVMGLNYAAGFLGENAEKSRIEDMVKHILYIKDLAGIDCIGLGSDFDGISQNLEMKNASYLPQLEQALKDAGLTTEEIEKVFYKNVLRVYREVLK</sequence>
<comment type="caution">
    <text evidence="1">The sequence shown here is derived from an EMBL/GenBank/DDBJ whole genome shotgun (WGS) entry which is preliminary data.</text>
</comment>
<dbReference type="Proteomes" id="UP001197492">
    <property type="component" value="Unassembled WGS sequence"/>
</dbReference>
<reference evidence="1 4" key="1">
    <citation type="submission" date="2021-06" db="EMBL/GenBank/DDBJ databases">
        <title>Collection of gut derived symbiotic bacterial strains cultured from healthy donors.</title>
        <authorList>
            <person name="Lin H."/>
            <person name="Littmann E."/>
            <person name="Pamer E.G."/>
        </authorList>
    </citation>
    <scope>NUCLEOTIDE SEQUENCE</scope>
    <source>
        <strain evidence="2 4">MSK.21.70</strain>
        <strain evidence="1">MSK.21.82</strain>
    </source>
</reference>
<name>A0AAW4MUP4_9FIRM</name>
<dbReference type="InterPro" id="IPR008257">
    <property type="entry name" value="Pept_M19"/>
</dbReference>
<dbReference type="Proteomes" id="UP001196408">
    <property type="component" value="Unassembled WGS sequence"/>
</dbReference>
<dbReference type="EMBL" id="JAHOEF010000016">
    <property type="protein sequence ID" value="MBV3382375.1"/>
    <property type="molecule type" value="Genomic_DNA"/>
</dbReference>
<dbReference type="AlphaFoldDB" id="A0AAW4MUP4"/>
<keyword evidence="4" id="KW-1185">Reference proteome</keyword>
<dbReference type="RefSeq" id="WP_187011597.1">
    <property type="nucleotide sequence ID" value="NZ_JAHOEB010000018.1"/>
</dbReference>
<evidence type="ECO:0000313" key="3">
    <source>
        <dbReference type="Proteomes" id="UP001196408"/>
    </source>
</evidence>
<dbReference type="Pfam" id="PF01244">
    <property type="entry name" value="Peptidase_M19"/>
    <property type="match status" value="1"/>
</dbReference>